<dbReference type="EMBL" id="KB456266">
    <property type="protein sequence ID" value="EMF11245.1"/>
    <property type="molecule type" value="Genomic_DNA"/>
</dbReference>
<dbReference type="OrthoDB" id="5380416at2759"/>
<dbReference type="Proteomes" id="UP000016931">
    <property type="component" value="Unassembled WGS sequence"/>
</dbReference>
<dbReference type="OMA" id="THTINTQ"/>
<dbReference type="RefSeq" id="XP_016759366.1">
    <property type="nucleotide sequence ID" value="XM_016906031.1"/>
</dbReference>
<feature type="region of interest" description="Disordered" evidence="1">
    <location>
        <begin position="116"/>
        <end position="144"/>
    </location>
</feature>
<sequence length="335" mass="35514">MASIPTSPNAPSRPRESYVLSVQREPLDCSVPAPLDSPPPSRPPSSGRGGSSQNNRPRLSRPPTPGGGPLSSHPAHDWTTSPGTWPPTPEAERASFHKTSSIDTNGISTSIAADSLHSPLTPLTPSTTTAAAPPIMEHSHSYQQRAPVRRLFSLTSLRQSFSSSRASLSLRPDTSHGNYQAAVAGGRAAPPPPPSSSSYQHIFSSSSSSYRAQSPSLMSTATSCMAPPPSSRFSHEPHPRPSTASAATATTSTSALLRKKRSSTWFNSVKRKSQIFGMPTAAEDAGNLDVLDENGPEHKRFKDHPMPTLPEIDALSGGSLEGGSLGWDDQLFKRS</sequence>
<feature type="compositionally biased region" description="Low complexity" evidence="1">
    <location>
        <begin position="242"/>
        <end position="255"/>
    </location>
</feature>
<feature type="region of interest" description="Disordered" evidence="1">
    <location>
        <begin position="1"/>
        <end position="104"/>
    </location>
</feature>
<feature type="compositionally biased region" description="Basic and acidic residues" evidence="1">
    <location>
        <begin position="295"/>
        <end position="305"/>
    </location>
</feature>
<dbReference type="HOGENOM" id="CLU_829410_0_0_1"/>
<feature type="compositionally biased region" description="Low complexity" evidence="1">
    <location>
        <begin position="116"/>
        <end position="134"/>
    </location>
</feature>
<feature type="region of interest" description="Disordered" evidence="1">
    <location>
        <begin position="162"/>
        <end position="256"/>
    </location>
</feature>
<keyword evidence="3" id="KW-1185">Reference proteome</keyword>
<dbReference type="AlphaFoldDB" id="M3AWZ0"/>
<accession>M3AWZ0</accession>
<name>M3AWZ0_SPHMS</name>
<feature type="compositionally biased region" description="Low complexity" evidence="1">
    <location>
        <begin position="162"/>
        <end position="171"/>
    </location>
</feature>
<evidence type="ECO:0000256" key="1">
    <source>
        <dbReference type="SAM" id="MobiDB-lite"/>
    </source>
</evidence>
<feature type="compositionally biased region" description="Low complexity" evidence="1">
    <location>
        <begin position="196"/>
        <end position="216"/>
    </location>
</feature>
<dbReference type="GeneID" id="27903168"/>
<protein>
    <submittedName>
        <fullName evidence="2">Uncharacterized protein</fullName>
    </submittedName>
</protein>
<feature type="compositionally biased region" description="Polar residues" evidence="1">
    <location>
        <begin position="1"/>
        <end position="10"/>
    </location>
</feature>
<evidence type="ECO:0000313" key="3">
    <source>
        <dbReference type="Proteomes" id="UP000016931"/>
    </source>
</evidence>
<evidence type="ECO:0000313" key="2">
    <source>
        <dbReference type="EMBL" id="EMF11245.1"/>
    </source>
</evidence>
<organism evidence="2 3">
    <name type="scientific">Sphaerulina musiva (strain SO2202)</name>
    <name type="common">Poplar stem canker fungus</name>
    <name type="synonym">Septoria musiva</name>
    <dbReference type="NCBI Taxonomy" id="692275"/>
    <lineage>
        <taxon>Eukaryota</taxon>
        <taxon>Fungi</taxon>
        <taxon>Dikarya</taxon>
        <taxon>Ascomycota</taxon>
        <taxon>Pezizomycotina</taxon>
        <taxon>Dothideomycetes</taxon>
        <taxon>Dothideomycetidae</taxon>
        <taxon>Mycosphaerellales</taxon>
        <taxon>Mycosphaerellaceae</taxon>
        <taxon>Sphaerulina</taxon>
    </lineage>
</organism>
<dbReference type="eggNOG" id="ENOG502RMXW">
    <property type="taxonomic scope" value="Eukaryota"/>
</dbReference>
<feature type="region of interest" description="Disordered" evidence="1">
    <location>
        <begin position="286"/>
        <end position="335"/>
    </location>
</feature>
<reference evidence="2 3" key="1">
    <citation type="journal article" date="2012" name="PLoS Pathog.">
        <title>Diverse lifestyles and strategies of plant pathogenesis encoded in the genomes of eighteen Dothideomycetes fungi.</title>
        <authorList>
            <person name="Ohm R.A."/>
            <person name="Feau N."/>
            <person name="Henrissat B."/>
            <person name="Schoch C.L."/>
            <person name="Horwitz B.A."/>
            <person name="Barry K.W."/>
            <person name="Condon B.J."/>
            <person name="Copeland A.C."/>
            <person name="Dhillon B."/>
            <person name="Glaser F."/>
            <person name="Hesse C.N."/>
            <person name="Kosti I."/>
            <person name="LaButti K."/>
            <person name="Lindquist E.A."/>
            <person name="Lucas S."/>
            <person name="Salamov A.A."/>
            <person name="Bradshaw R.E."/>
            <person name="Ciuffetti L."/>
            <person name="Hamelin R.C."/>
            <person name="Kema G.H.J."/>
            <person name="Lawrence C."/>
            <person name="Scott J.A."/>
            <person name="Spatafora J.W."/>
            <person name="Turgeon B.G."/>
            <person name="de Wit P.J.G.M."/>
            <person name="Zhong S."/>
            <person name="Goodwin S.B."/>
            <person name="Grigoriev I.V."/>
        </authorList>
    </citation>
    <scope>NUCLEOTIDE SEQUENCE [LARGE SCALE GENOMIC DNA]</scope>
    <source>
        <strain evidence="2 3">SO2202</strain>
    </source>
</reference>
<gene>
    <name evidence="2" type="ORF">SEPMUDRAFT_150227</name>
</gene>
<proteinExistence type="predicted"/>